<dbReference type="Proteomes" id="UP000887159">
    <property type="component" value="Unassembled WGS sequence"/>
</dbReference>
<gene>
    <name evidence="1" type="ORF">TNCV_4974491</name>
</gene>
<evidence type="ECO:0000313" key="2">
    <source>
        <dbReference type="Proteomes" id="UP000887159"/>
    </source>
</evidence>
<dbReference type="AlphaFoldDB" id="A0A8X6VLK5"/>
<accession>A0A8X6VLK5</accession>
<organism evidence="1 2">
    <name type="scientific">Trichonephila clavipes</name>
    <name type="common">Golden silk orbweaver</name>
    <name type="synonym">Nephila clavipes</name>
    <dbReference type="NCBI Taxonomy" id="2585209"/>
    <lineage>
        <taxon>Eukaryota</taxon>
        <taxon>Metazoa</taxon>
        <taxon>Ecdysozoa</taxon>
        <taxon>Arthropoda</taxon>
        <taxon>Chelicerata</taxon>
        <taxon>Arachnida</taxon>
        <taxon>Araneae</taxon>
        <taxon>Araneomorphae</taxon>
        <taxon>Entelegynae</taxon>
        <taxon>Araneoidea</taxon>
        <taxon>Nephilidae</taxon>
        <taxon>Trichonephila</taxon>
    </lineage>
</organism>
<reference evidence="1" key="1">
    <citation type="submission" date="2020-08" db="EMBL/GenBank/DDBJ databases">
        <title>Multicomponent nature underlies the extraordinary mechanical properties of spider dragline silk.</title>
        <authorList>
            <person name="Kono N."/>
            <person name="Nakamura H."/>
            <person name="Mori M."/>
            <person name="Yoshida Y."/>
            <person name="Ohtoshi R."/>
            <person name="Malay A.D."/>
            <person name="Moran D.A.P."/>
            <person name="Tomita M."/>
            <person name="Numata K."/>
            <person name="Arakawa K."/>
        </authorList>
    </citation>
    <scope>NUCLEOTIDE SEQUENCE</scope>
</reference>
<evidence type="ECO:0000313" key="1">
    <source>
        <dbReference type="EMBL" id="GFY11949.1"/>
    </source>
</evidence>
<dbReference type="GO" id="GO:0003676">
    <property type="term" value="F:nucleic acid binding"/>
    <property type="evidence" value="ECO:0007669"/>
    <property type="project" value="InterPro"/>
</dbReference>
<protein>
    <submittedName>
        <fullName evidence="1">Uncharacterized protein</fullName>
    </submittedName>
</protein>
<comment type="caution">
    <text evidence="1">The sequence shown here is derived from an EMBL/GenBank/DDBJ whole genome shotgun (WGS) entry which is preliminary data.</text>
</comment>
<name>A0A8X6VLK5_TRICX</name>
<dbReference type="Gene3D" id="3.30.420.10">
    <property type="entry name" value="Ribonuclease H-like superfamily/Ribonuclease H"/>
    <property type="match status" value="1"/>
</dbReference>
<keyword evidence="2" id="KW-1185">Reference proteome</keyword>
<proteinExistence type="predicted"/>
<dbReference type="EMBL" id="BMAU01021309">
    <property type="protein sequence ID" value="GFY11949.1"/>
    <property type="molecule type" value="Genomic_DNA"/>
</dbReference>
<dbReference type="InterPro" id="IPR036397">
    <property type="entry name" value="RNaseH_sf"/>
</dbReference>
<sequence length="156" mass="18250">MVSKVYEKHRRFKENPLNTMKALDDLRLHGIKHLSKSILDDDVQSICRKRLQFWQREFCMATHQHNWQENSSPKLSLTRLHSSDLTPCDICLFPSMKKHLQGRRFVSSDEGKVASQESLQEVGKNGFQKLYERWQRSVLSLKGTTLKVDVLRCYSG</sequence>